<keyword evidence="3" id="KW-1185">Reference proteome</keyword>
<evidence type="ECO:0000313" key="3">
    <source>
        <dbReference type="Proteomes" id="UP000789901"/>
    </source>
</evidence>
<sequence length="217" mass="25619">MTMVKEDAKVANNKKELATKKLNYICDLWIRKVTKFKRMVNKLKNKIDSYQTKIRAREDIKKDGYRKFIYCQKTLEVENINKIYTGIENASKSIRMNIIIKKNMEHDNCTSRMKLDERDYKKLTKDNNKGIIDALNCAHELWIKKLDKALVDQNKLLKVEVKDAEALEHQGFGMNNWYQRIKNRKVIRNTKYIKKGESIMSEVGDINKCMDVAKVCF</sequence>
<evidence type="ECO:0000313" key="2">
    <source>
        <dbReference type="EMBL" id="CAG8697556.1"/>
    </source>
</evidence>
<protein>
    <submittedName>
        <fullName evidence="2">12029_t:CDS:1</fullName>
    </submittedName>
</protein>
<evidence type="ECO:0000256" key="1">
    <source>
        <dbReference type="SAM" id="Coils"/>
    </source>
</evidence>
<proteinExistence type="predicted"/>
<accession>A0ABN7UXL5</accession>
<feature type="coiled-coil region" evidence="1">
    <location>
        <begin position="33"/>
        <end position="60"/>
    </location>
</feature>
<organism evidence="2 3">
    <name type="scientific">Gigaspora margarita</name>
    <dbReference type="NCBI Taxonomy" id="4874"/>
    <lineage>
        <taxon>Eukaryota</taxon>
        <taxon>Fungi</taxon>
        <taxon>Fungi incertae sedis</taxon>
        <taxon>Mucoromycota</taxon>
        <taxon>Glomeromycotina</taxon>
        <taxon>Glomeromycetes</taxon>
        <taxon>Diversisporales</taxon>
        <taxon>Gigasporaceae</taxon>
        <taxon>Gigaspora</taxon>
    </lineage>
</organism>
<name>A0ABN7UXL5_GIGMA</name>
<keyword evidence="1" id="KW-0175">Coiled coil</keyword>
<dbReference type="Proteomes" id="UP000789901">
    <property type="component" value="Unassembled WGS sequence"/>
</dbReference>
<comment type="caution">
    <text evidence="2">The sequence shown here is derived from an EMBL/GenBank/DDBJ whole genome shotgun (WGS) entry which is preliminary data.</text>
</comment>
<reference evidence="2 3" key="1">
    <citation type="submission" date="2021-06" db="EMBL/GenBank/DDBJ databases">
        <authorList>
            <person name="Kallberg Y."/>
            <person name="Tangrot J."/>
            <person name="Rosling A."/>
        </authorList>
    </citation>
    <scope>NUCLEOTIDE SEQUENCE [LARGE SCALE GENOMIC DNA]</scope>
    <source>
        <strain evidence="2 3">120-4 pot B 10/14</strain>
    </source>
</reference>
<gene>
    <name evidence="2" type="ORF">GMARGA_LOCUS11910</name>
</gene>
<dbReference type="EMBL" id="CAJVQB010007122">
    <property type="protein sequence ID" value="CAG8697556.1"/>
    <property type="molecule type" value="Genomic_DNA"/>
</dbReference>